<gene>
    <name evidence="3" type="ORF">BKE38_26790</name>
</gene>
<protein>
    <submittedName>
        <fullName evidence="3">Oxidoreductase</fullName>
    </submittedName>
</protein>
<comment type="similarity">
    <text evidence="1">Belongs to the short-chain dehydrogenases/reductases (SDR) family.</text>
</comment>
<accession>A0A1V2GVQ0</accession>
<dbReference type="GO" id="GO:0016020">
    <property type="term" value="C:membrane"/>
    <property type="evidence" value="ECO:0007669"/>
    <property type="project" value="TreeGrafter"/>
</dbReference>
<keyword evidence="2" id="KW-0560">Oxidoreductase</keyword>
<proteinExistence type="inferred from homology"/>
<evidence type="ECO:0000313" key="4">
    <source>
        <dbReference type="Proteomes" id="UP000188879"/>
    </source>
</evidence>
<evidence type="ECO:0000256" key="2">
    <source>
        <dbReference type="ARBA" id="ARBA00023002"/>
    </source>
</evidence>
<reference evidence="3 4" key="1">
    <citation type="submission" date="2016-10" db="EMBL/GenBank/DDBJ databases">
        <title>Draft Genome sequence of Roseomonas sp. strain M3.</title>
        <authorList>
            <person name="Subhash Y."/>
            <person name="Lee S."/>
        </authorList>
    </citation>
    <scope>NUCLEOTIDE SEQUENCE [LARGE SCALE GENOMIC DNA]</scope>
    <source>
        <strain evidence="3 4">M3</strain>
    </source>
</reference>
<keyword evidence="4" id="KW-1185">Reference proteome</keyword>
<dbReference type="PANTHER" id="PTHR44196:SF4">
    <property type="entry name" value="SHORT CHAIN DEHYDROGENASE"/>
    <property type="match status" value="1"/>
</dbReference>
<sequence>MLAGRPLDGQVALVTGASRGIGAATAQALARLGAHCVLIARTQGGLEETDDAIRAAGGQSTLLPFNLVKDADKIDMVGPSLVERFGRLDILVHNAGALGALTPVAHITPRDWTDVIGTNLTAAWRLIRTCDPPLRAAPAGRAVFVTTGRVQQPKAFWGAYGTSKAAMEHLVQTWAQEVEHTALRVNLFDPGVVATKLRGQAMPGEDQSAIAQPADVAPVLAALCLPAEARHGATVRFQD</sequence>
<evidence type="ECO:0000256" key="1">
    <source>
        <dbReference type="ARBA" id="ARBA00006484"/>
    </source>
</evidence>
<dbReference type="Gene3D" id="3.40.50.720">
    <property type="entry name" value="NAD(P)-binding Rossmann-like Domain"/>
    <property type="match status" value="1"/>
</dbReference>
<dbReference type="InterPro" id="IPR036291">
    <property type="entry name" value="NAD(P)-bd_dom_sf"/>
</dbReference>
<dbReference type="Proteomes" id="UP000188879">
    <property type="component" value="Unassembled WGS sequence"/>
</dbReference>
<dbReference type="EMBL" id="MLCO01000363">
    <property type="protein sequence ID" value="ONG45137.1"/>
    <property type="molecule type" value="Genomic_DNA"/>
</dbReference>
<comment type="caution">
    <text evidence="3">The sequence shown here is derived from an EMBL/GenBank/DDBJ whole genome shotgun (WGS) entry which is preliminary data.</text>
</comment>
<name>A0A1V2GVQ0_9PROT</name>
<evidence type="ECO:0000313" key="3">
    <source>
        <dbReference type="EMBL" id="ONG45137.1"/>
    </source>
</evidence>
<dbReference type="PRINTS" id="PR00081">
    <property type="entry name" value="GDHRDH"/>
</dbReference>
<dbReference type="GO" id="GO:0016491">
    <property type="term" value="F:oxidoreductase activity"/>
    <property type="evidence" value="ECO:0007669"/>
    <property type="project" value="UniProtKB-KW"/>
</dbReference>
<dbReference type="AlphaFoldDB" id="A0A1V2GVQ0"/>
<dbReference type="PANTHER" id="PTHR44196">
    <property type="entry name" value="DEHYDROGENASE/REDUCTASE SDR FAMILY MEMBER 7B"/>
    <property type="match status" value="1"/>
</dbReference>
<dbReference type="Pfam" id="PF00106">
    <property type="entry name" value="adh_short"/>
    <property type="match status" value="1"/>
</dbReference>
<dbReference type="SUPFAM" id="SSF51735">
    <property type="entry name" value="NAD(P)-binding Rossmann-fold domains"/>
    <property type="match status" value="1"/>
</dbReference>
<dbReference type="InterPro" id="IPR002347">
    <property type="entry name" value="SDR_fam"/>
</dbReference>
<dbReference type="OrthoDB" id="9790785at2"/>
<organism evidence="3 4">
    <name type="scientific">Teichococcus deserti</name>
    <dbReference type="NCBI Taxonomy" id="1817963"/>
    <lineage>
        <taxon>Bacteria</taxon>
        <taxon>Pseudomonadati</taxon>
        <taxon>Pseudomonadota</taxon>
        <taxon>Alphaproteobacteria</taxon>
        <taxon>Acetobacterales</taxon>
        <taxon>Roseomonadaceae</taxon>
        <taxon>Roseomonas</taxon>
    </lineage>
</organism>